<name>A0A1M7T2P1_9BACT</name>
<proteinExistence type="predicted"/>
<keyword evidence="1" id="KW-0812">Transmembrane</keyword>
<feature type="transmembrane region" description="Helical" evidence="1">
    <location>
        <begin position="6"/>
        <end position="27"/>
    </location>
</feature>
<feature type="transmembrane region" description="Helical" evidence="1">
    <location>
        <begin position="39"/>
        <end position="60"/>
    </location>
</feature>
<keyword evidence="1" id="KW-0472">Membrane</keyword>
<sequence>MLFGVVLDYVIGYFVIAIMAILIVLIIRDRHSYKWWQYIVSLLCSIVFVVVFFIAFLEMVNRFFAGYDHASLPIMIRSPYWGVIYFACVQTLFSYIMGKYILKNTFKNLFYRVHAIVALCLFFEPTVAKVVKQIIGYFSQ</sequence>
<feature type="transmembrane region" description="Helical" evidence="1">
    <location>
        <begin position="109"/>
        <end position="128"/>
    </location>
</feature>
<feature type="transmembrane region" description="Helical" evidence="1">
    <location>
        <begin position="80"/>
        <end position="97"/>
    </location>
</feature>
<evidence type="ECO:0000256" key="1">
    <source>
        <dbReference type="SAM" id="Phobius"/>
    </source>
</evidence>
<accession>A0A1M7T2P1</accession>
<dbReference type="RefSeq" id="WP_072697169.1">
    <property type="nucleotide sequence ID" value="NZ_FRDI01000006.1"/>
</dbReference>
<dbReference type="EMBL" id="FRDI01000006">
    <property type="protein sequence ID" value="SHN64969.1"/>
    <property type="molecule type" value="Genomic_DNA"/>
</dbReference>
<organism evidence="2 3">
    <name type="scientific">Desulfovibrio litoralis DSM 11393</name>
    <dbReference type="NCBI Taxonomy" id="1121455"/>
    <lineage>
        <taxon>Bacteria</taxon>
        <taxon>Pseudomonadati</taxon>
        <taxon>Thermodesulfobacteriota</taxon>
        <taxon>Desulfovibrionia</taxon>
        <taxon>Desulfovibrionales</taxon>
        <taxon>Desulfovibrionaceae</taxon>
        <taxon>Desulfovibrio</taxon>
    </lineage>
</organism>
<dbReference type="STRING" id="1121455.SAMN02745728_01479"/>
<protein>
    <submittedName>
        <fullName evidence="2">Uncharacterized protein</fullName>
    </submittedName>
</protein>
<evidence type="ECO:0000313" key="2">
    <source>
        <dbReference type="EMBL" id="SHN64969.1"/>
    </source>
</evidence>
<dbReference type="AlphaFoldDB" id="A0A1M7T2P1"/>
<gene>
    <name evidence="2" type="ORF">SAMN02745728_01479</name>
</gene>
<keyword evidence="1" id="KW-1133">Transmembrane helix</keyword>
<dbReference type="Proteomes" id="UP000186469">
    <property type="component" value="Unassembled WGS sequence"/>
</dbReference>
<reference evidence="2 3" key="1">
    <citation type="submission" date="2016-12" db="EMBL/GenBank/DDBJ databases">
        <authorList>
            <person name="Song W.-J."/>
            <person name="Kurnit D.M."/>
        </authorList>
    </citation>
    <scope>NUCLEOTIDE SEQUENCE [LARGE SCALE GENOMIC DNA]</scope>
    <source>
        <strain evidence="2 3">DSM 11393</strain>
    </source>
</reference>
<evidence type="ECO:0000313" key="3">
    <source>
        <dbReference type="Proteomes" id="UP000186469"/>
    </source>
</evidence>
<keyword evidence="3" id="KW-1185">Reference proteome</keyword>